<comment type="caution">
    <text evidence="5">The sequence shown here is derived from an EMBL/GenBank/DDBJ whole genome shotgun (WGS) entry which is preliminary data.</text>
</comment>
<dbReference type="InterPro" id="IPR050216">
    <property type="entry name" value="LRR_domain-containing"/>
</dbReference>
<keyword evidence="2" id="KW-0433">Leucine-rich repeat</keyword>
<dbReference type="Gene3D" id="3.80.10.10">
    <property type="entry name" value="Ribonuclease Inhibitor"/>
    <property type="match status" value="1"/>
</dbReference>
<evidence type="ECO:0000256" key="1">
    <source>
        <dbReference type="ARBA" id="ARBA00004430"/>
    </source>
</evidence>
<dbReference type="PANTHER" id="PTHR48051:SF1">
    <property type="entry name" value="RAS SUPPRESSOR PROTEIN 1"/>
    <property type="match status" value="1"/>
</dbReference>
<feature type="region of interest" description="Disordered" evidence="4">
    <location>
        <begin position="23"/>
        <end position="52"/>
    </location>
</feature>
<dbReference type="SUPFAM" id="SSF52075">
    <property type="entry name" value="Outer arm dynein light chain 1"/>
    <property type="match status" value="1"/>
</dbReference>
<comment type="subcellular location">
    <subcellularLocation>
        <location evidence="1">Cytoplasm</location>
        <location evidence="1">Cytoskeleton</location>
        <location evidence="1">Cilium axoneme</location>
    </subcellularLocation>
</comment>
<dbReference type="PANTHER" id="PTHR48051">
    <property type="match status" value="1"/>
</dbReference>
<protein>
    <submittedName>
        <fullName evidence="5">Uncharacterized protein</fullName>
    </submittedName>
</protein>
<sequence length="117" mass="11992">MQCSCAQDMAGVYAASSFAQCGAVSPRGGQGGASREGSQGQQPVDSTGKLDLSDCGLASLPPEVLQLTQLEDLSLAGNQLSSLPPGISGLTQLRRLGLAGNRLVELPRAMGDLIHLQ</sequence>
<gene>
    <name evidence="5" type="ORF">HaLaN_09129</name>
</gene>
<feature type="compositionally biased region" description="Polar residues" evidence="4">
    <location>
        <begin position="36"/>
        <end position="45"/>
    </location>
</feature>
<dbReference type="EMBL" id="BLLF01000593">
    <property type="protein sequence ID" value="GFH13279.1"/>
    <property type="molecule type" value="Genomic_DNA"/>
</dbReference>
<accession>A0A699Z2Q1</accession>
<dbReference type="InterPro" id="IPR003591">
    <property type="entry name" value="Leu-rich_rpt_typical-subtyp"/>
</dbReference>
<evidence type="ECO:0000256" key="2">
    <source>
        <dbReference type="ARBA" id="ARBA00022614"/>
    </source>
</evidence>
<dbReference type="SMART" id="SM00369">
    <property type="entry name" value="LRR_TYP"/>
    <property type="match status" value="2"/>
</dbReference>
<name>A0A699Z2Q1_HAELA</name>
<dbReference type="Proteomes" id="UP000485058">
    <property type="component" value="Unassembled WGS sequence"/>
</dbReference>
<proteinExistence type="predicted"/>
<keyword evidence="6" id="KW-1185">Reference proteome</keyword>
<dbReference type="InterPro" id="IPR001611">
    <property type="entry name" value="Leu-rich_rpt"/>
</dbReference>
<evidence type="ECO:0000313" key="6">
    <source>
        <dbReference type="Proteomes" id="UP000485058"/>
    </source>
</evidence>
<dbReference type="GO" id="GO:0005930">
    <property type="term" value="C:axoneme"/>
    <property type="evidence" value="ECO:0007669"/>
    <property type="project" value="UniProtKB-SubCell"/>
</dbReference>
<evidence type="ECO:0000256" key="4">
    <source>
        <dbReference type="SAM" id="MobiDB-lite"/>
    </source>
</evidence>
<dbReference type="AlphaFoldDB" id="A0A699Z2Q1"/>
<evidence type="ECO:0000313" key="5">
    <source>
        <dbReference type="EMBL" id="GFH13279.1"/>
    </source>
</evidence>
<dbReference type="Pfam" id="PF13855">
    <property type="entry name" value="LRR_8"/>
    <property type="match status" value="1"/>
</dbReference>
<dbReference type="PROSITE" id="PS51450">
    <property type="entry name" value="LRR"/>
    <property type="match status" value="1"/>
</dbReference>
<keyword evidence="3" id="KW-0677">Repeat</keyword>
<organism evidence="5 6">
    <name type="scientific">Haematococcus lacustris</name>
    <name type="common">Green alga</name>
    <name type="synonym">Haematococcus pluvialis</name>
    <dbReference type="NCBI Taxonomy" id="44745"/>
    <lineage>
        <taxon>Eukaryota</taxon>
        <taxon>Viridiplantae</taxon>
        <taxon>Chlorophyta</taxon>
        <taxon>core chlorophytes</taxon>
        <taxon>Chlorophyceae</taxon>
        <taxon>CS clade</taxon>
        <taxon>Chlamydomonadales</taxon>
        <taxon>Haematococcaceae</taxon>
        <taxon>Haematococcus</taxon>
    </lineage>
</organism>
<feature type="non-terminal residue" evidence="5">
    <location>
        <position position="117"/>
    </location>
</feature>
<feature type="non-terminal residue" evidence="5">
    <location>
        <position position="1"/>
    </location>
</feature>
<reference evidence="5 6" key="1">
    <citation type="submission" date="2020-02" db="EMBL/GenBank/DDBJ databases">
        <title>Draft genome sequence of Haematococcus lacustris strain NIES-144.</title>
        <authorList>
            <person name="Morimoto D."/>
            <person name="Nakagawa S."/>
            <person name="Yoshida T."/>
            <person name="Sawayama S."/>
        </authorList>
    </citation>
    <scope>NUCLEOTIDE SEQUENCE [LARGE SCALE GENOMIC DNA]</scope>
    <source>
        <strain evidence="5 6">NIES-144</strain>
    </source>
</reference>
<evidence type="ECO:0000256" key="3">
    <source>
        <dbReference type="ARBA" id="ARBA00022737"/>
    </source>
</evidence>
<dbReference type="InterPro" id="IPR032675">
    <property type="entry name" value="LRR_dom_sf"/>
</dbReference>